<accession>A0ABW3F4S0</accession>
<dbReference type="EMBL" id="JBHTKB010000001">
    <property type="protein sequence ID" value="MFD0913411.1"/>
    <property type="molecule type" value="Genomic_DNA"/>
</dbReference>
<reference evidence="3" key="1">
    <citation type="journal article" date="2019" name="Int. J. Syst. Evol. Microbiol.">
        <title>The Global Catalogue of Microorganisms (GCM) 10K type strain sequencing project: providing services to taxonomists for standard genome sequencing and annotation.</title>
        <authorList>
            <consortium name="The Broad Institute Genomics Platform"/>
            <consortium name="The Broad Institute Genome Sequencing Center for Infectious Disease"/>
            <person name="Wu L."/>
            <person name="Ma J."/>
        </authorList>
    </citation>
    <scope>NUCLEOTIDE SEQUENCE [LARGE SCALE GENOMIC DNA]</scope>
    <source>
        <strain evidence="3">CCUG 58412</strain>
    </source>
</reference>
<name>A0ABW3F4S0_9PROT</name>
<dbReference type="InterPro" id="IPR005625">
    <property type="entry name" value="PepSY-ass_TM"/>
</dbReference>
<comment type="caution">
    <text evidence="2">The sequence shown here is derived from an EMBL/GenBank/DDBJ whole genome shotgun (WGS) entry which is preliminary data.</text>
</comment>
<feature type="transmembrane region" description="Helical" evidence="1">
    <location>
        <begin position="365"/>
        <end position="386"/>
    </location>
</feature>
<gene>
    <name evidence="2" type="ORF">ACFQ1Z_07625</name>
</gene>
<keyword evidence="1" id="KW-1133">Transmembrane helix</keyword>
<dbReference type="PANTHER" id="PTHR34219:SF1">
    <property type="entry name" value="PEPSY DOMAIN-CONTAINING PROTEIN"/>
    <property type="match status" value="1"/>
</dbReference>
<keyword evidence="1" id="KW-0472">Membrane</keyword>
<dbReference type="PANTHER" id="PTHR34219">
    <property type="entry name" value="IRON-REGULATED INNER MEMBRANE PROTEIN-RELATED"/>
    <property type="match status" value="1"/>
</dbReference>
<dbReference type="Pfam" id="PF03929">
    <property type="entry name" value="PepSY_TM"/>
    <property type="match status" value="1"/>
</dbReference>
<sequence>MSSSTNRATFYGRVWRWHFFAGLLCLPILLSLAITGSLYLFRAEINDWIYHSERFVTPSSKPAISLQRLTQHVLMEYPGELKLIQTPASSDRSLGLLIKQPHGETVQVLVNPYTGQTLGAHAESQQWELIVKQLHSLTLVGTWANWLVEIVAGWTMVLIITGLYLWWPHGQNANLVRVRGAPHKRIWWRDIHALTGLLAGGIILFLALTGMPWSAFWGQQLGKISTAYGLGFPAYLWAKVPQSDIALETQGEVPWTLEKTTLPTSGKQGASGTQMPIGLDHARHIFAQVGLKAGYSIRLPMGPGGVYTALQFPADATQERVIHVDQYSGKVLIDTGYAAYGAVAKVTEWGTSVHQGKQYGLASQLLMLAGCLALILLVVTSVTMWCKRRTSGQRLAPPPKRQDHKLTRNAALITFALGVLFPLLGASMIAALIFDVIWQLTHQEVRQ</sequence>
<dbReference type="Proteomes" id="UP001597128">
    <property type="component" value="Unassembled WGS sequence"/>
</dbReference>
<dbReference type="RefSeq" id="WP_379056763.1">
    <property type="nucleotide sequence ID" value="NZ_JBHTKB010000001.1"/>
</dbReference>
<feature type="transmembrane region" description="Helical" evidence="1">
    <location>
        <begin position="187"/>
        <end position="208"/>
    </location>
</feature>
<evidence type="ECO:0000256" key="1">
    <source>
        <dbReference type="SAM" id="Phobius"/>
    </source>
</evidence>
<feature type="transmembrane region" description="Helical" evidence="1">
    <location>
        <begin position="20"/>
        <end position="41"/>
    </location>
</feature>
<proteinExistence type="predicted"/>
<organism evidence="2 3">
    <name type="scientific">Methylophilus luteus</name>
    <dbReference type="NCBI Taxonomy" id="640108"/>
    <lineage>
        <taxon>Bacteria</taxon>
        <taxon>Pseudomonadati</taxon>
        <taxon>Pseudomonadota</taxon>
        <taxon>Betaproteobacteria</taxon>
        <taxon>Nitrosomonadales</taxon>
        <taxon>Methylophilaceae</taxon>
        <taxon>Methylophilus</taxon>
    </lineage>
</organism>
<keyword evidence="3" id="KW-1185">Reference proteome</keyword>
<keyword evidence="1" id="KW-0812">Transmembrane</keyword>
<feature type="transmembrane region" description="Helical" evidence="1">
    <location>
        <begin position="410"/>
        <end position="434"/>
    </location>
</feature>
<protein>
    <submittedName>
        <fullName evidence="2">PepSY-associated TM helix domain-containing protein</fullName>
    </submittedName>
</protein>
<evidence type="ECO:0000313" key="2">
    <source>
        <dbReference type="EMBL" id="MFD0913411.1"/>
    </source>
</evidence>
<evidence type="ECO:0000313" key="3">
    <source>
        <dbReference type="Proteomes" id="UP001597128"/>
    </source>
</evidence>
<feature type="transmembrane region" description="Helical" evidence="1">
    <location>
        <begin position="143"/>
        <end position="167"/>
    </location>
</feature>